<evidence type="ECO:0000259" key="3">
    <source>
        <dbReference type="Pfam" id="PF20736"/>
    </source>
</evidence>
<protein>
    <submittedName>
        <fullName evidence="4">Uncharacterized protein</fullName>
    </submittedName>
</protein>
<keyword evidence="1" id="KW-0732">Signal</keyword>
<comment type="caution">
    <text evidence="4">The sequence shown here is derived from an EMBL/GenBank/DDBJ whole genome shotgun (WGS) entry which is preliminary data.</text>
</comment>
<keyword evidence="5" id="KW-1185">Reference proteome</keyword>
<reference evidence="4 5" key="1">
    <citation type="submission" date="2024-02" db="EMBL/GenBank/DDBJ databases">
        <title>A draft genome for the cacao thread blight pathogen Marasmius crinis-equi.</title>
        <authorList>
            <person name="Cohen S.P."/>
            <person name="Baruah I.K."/>
            <person name="Amoako-Attah I."/>
            <person name="Bukari Y."/>
            <person name="Meinhardt L.W."/>
            <person name="Bailey B.A."/>
        </authorList>
    </citation>
    <scope>NUCLEOTIDE SEQUENCE [LARGE SCALE GENOMIC DNA]</scope>
    <source>
        <strain evidence="4 5">GH-76</strain>
    </source>
</reference>
<evidence type="ECO:0000259" key="2">
    <source>
        <dbReference type="Pfam" id="PF07944"/>
    </source>
</evidence>
<feature type="chain" id="PRO_5045713171" evidence="1">
    <location>
        <begin position="21"/>
        <end position="710"/>
    </location>
</feature>
<feature type="domain" description="Non-reducing end beta-L-arabinofuranosidase-like GH127 middle" evidence="3">
    <location>
        <begin position="487"/>
        <end position="562"/>
    </location>
</feature>
<proteinExistence type="predicted"/>
<feature type="signal peptide" evidence="1">
    <location>
        <begin position="1"/>
        <end position="20"/>
    </location>
</feature>
<dbReference type="InterPro" id="IPR008928">
    <property type="entry name" value="6-hairpin_glycosidase_sf"/>
</dbReference>
<dbReference type="Pfam" id="PF20736">
    <property type="entry name" value="Glyco_hydro127M"/>
    <property type="match status" value="1"/>
</dbReference>
<dbReference type="InterPro" id="IPR012878">
    <property type="entry name" value="Beta-AFase-like_GH127_cat"/>
</dbReference>
<dbReference type="Proteomes" id="UP001465976">
    <property type="component" value="Unassembled WGS sequence"/>
</dbReference>
<evidence type="ECO:0000313" key="4">
    <source>
        <dbReference type="EMBL" id="KAL0570021.1"/>
    </source>
</evidence>
<dbReference type="PANTHER" id="PTHR31151">
    <property type="entry name" value="PROLINE-TRNA LIGASE (DUF1680)"/>
    <property type="match status" value="1"/>
</dbReference>
<sequence>MVRSLGLVSSLTLVVGLAYGQSGLLPKKFTTIPLGGVRPSGWLADQLDVQMNGLAGHEHEFYNYVAQTDWMGGPSRYSTLEEAGSYWFNAAIPAAVLAKNDAILTRAQEFLDYVISHQEEGGWLGPEAGKTNATQYPRYPFMFGAIQMVEYDPSQTDKVVTALHKFVEEANRMLHAGEGMEIWTQTRWADFVMSLEWLYDFHPNGKEDLLIDTMKQVKYAGVPWEIVFTTENFPTTAVDDLENPTGYVLSWHGVNLAEGIKALPAAWRFTHNESDLTRTSQGWDLLFKYHGRPSGCYAADEYLAGLEASRGTELCSIVEMMFSSSYLFQIMGDLKYLDRAERMAYNSLPATITAGVSSSGDNHYLFRLKFDFYDRSLGSPIRSATKPDRVQEHDARSVLREYASGFLTFGGRVLIKLLVQRLRKRVWAGTLLPVSVHSNTRSLKLTILPRCCTVNHPQGWPKFISHSFLTTGDGSSLAQVYHGPIQTTVTLSGNNKVSVDVETTYPFSDIVSTSITADSSYTHLVRIPSWVVNGTVSINGGEAQPLEPHDGFHSISVPAGKTTFVLNLPAEITTEARPHGAVAFHRGPLHYALDISFNAHILKQNAQEPRAADYQFDATSDWQFAIDPKTAKWVGGASPTDTLPSPIFDSGKPPVSIEISGCSIDWAEAGETFAAPPPQNPACKGEIKTLKLIPYGATKLRIGEFPVMST</sequence>
<dbReference type="EMBL" id="JBAHYK010001007">
    <property type="protein sequence ID" value="KAL0570021.1"/>
    <property type="molecule type" value="Genomic_DNA"/>
</dbReference>
<dbReference type="SUPFAM" id="SSF48208">
    <property type="entry name" value="Six-hairpin glycosidases"/>
    <property type="match status" value="1"/>
</dbReference>
<name>A0ABR3F4G7_9AGAR</name>
<dbReference type="Pfam" id="PF07944">
    <property type="entry name" value="Beta-AFase-like_GH127_cat"/>
    <property type="match status" value="1"/>
</dbReference>
<organism evidence="4 5">
    <name type="scientific">Marasmius crinis-equi</name>
    <dbReference type="NCBI Taxonomy" id="585013"/>
    <lineage>
        <taxon>Eukaryota</taxon>
        <taxon>Fungi</taxon>
        <taxon>Dikarya</taxon>
        <taxon>Basidiomycota</taxon>
        <taxon>Agaricomycotina</taxon>
        <taxon>Agaricomycetes</taxon>
        <taxon>Agaricomycetidae</taxon>
        <taxon>Agaricales</taxon>
        <taxon>Marasmiineae</taxon>
        <taxon>Marasmiaceae</taxon>
        <taxon>Marasmius</taxon>
    </lineage>
</organism>
<evidence type="ECO:0000256" key="1">
    <source>
        <dbReference type="SAM" id="SignalP"/>
    </source>
</evidence>
<accession>A0ABR3F4G7</accession>
<feature type="domain" description="Non-reducing end beta-L-arabinofuranosidase-like GH127 catalytic" evidence="2">
    <location>
        <begin position="269"/>
        <end position="352"/>
    </location>
</feature>
<dbReference type="InterPro" id="IPR049046">
    <property type="entry name" value="Beta-AFase-like_GH127_middle"/>
</dbReference>
<dbReference type="PANTHER" id="PTHR31151:SF0">
    <property type="entry name" value="PROLINE-TRNA LIGASE (DUF1680)"/>
    <property type="match status" value="1"/>
</dbReference>
<evidence type="ECO:0000313" key="5">
    <source>
        <dbReference type="Proteomes" id="UP001465976"/>
    </source>
</evidence>
<gene>
    <name evidence="4" type="ORF">V5O48_011940</name>
</gene>